<name>A0ABS1VCY8_9PROT</name>
<keyword evidence="1" id="KW-0233">DNA recombination</keyword>
<sequence>MALKRMARSLGTHQHQAAPLGGGEVAQILATAGTDLAAIRDVALLLTMRDLLARRSEVVALDLDDLQRQEGGAGTALIRCSKTDQTGAGEVRWLSPETCTWLRRWLKAAGIDDGPVSRSFSKADVVGAAALEGARCHGSSSASPSGPG</sequence>
<evidence type="ECO:0000313" key="2">
    <source>
        <dbReference type="EMBL" id="MBL6459535.1"/>
    </source>
</evidence>
<dbReference type="InterPro" id="IPR013762">
    <property type="entry name" value="Integrase-like_cat_sf"/>
</dbReference>
<dbReference type="Proteomes" id="UP000606490">
    <property type="component" value="Unassembled WGS sequence"/>
</dbReference>
<evidence type="ECO:0000256" key="1">
    <source>
        <dbReference type="ARBA" id="ARBA00023172"/>
    </source>
</evidence>
<keyword evidence="3" id="KW-1185">Reference proteome</keyword>
<gene>
    <name evidence="2" type="ORF">JMJ55_29950</name>
</gene>
<dbReference type="Gene3D" id="1.10.443.10">
    <property type="entry name" value="Intergrase catalytic core"/>
    <property type="match status" value="1"/>
</dbReference>
<evidence type="ECO:0008006" key="4">
    <source>
        <dbReference type="Google" id="ProtNLM"/>
    </source>
</evidence>
<proteinExistence type="predicted"/>
<evidence type="ECO:0000313" key="3">
    <source>
        <dbReference type="Proteomes" id="UP000606490"/>
    </source>
</evidence>
<reference evidence="2 3" key="1">
    <citation type="submission" date="2021-01" db="EMBL/GenBank/DDBJ databases">
        <title>Belnapia mucosa sp. nov. and Belnapia arida sp. nov., isolated from the Tabernas Desert (Almeria, Spain).</title>
        <authorList>
            <person name="Molina-Menor E."/>
            <person name="Vidal-Verdu A."/>
            <person name="Calonge A."/>
            <person name="Satari L."/>
            <person name="Pereto Magraner J."/>
            <person name="Porcar Miralles M."/>
        </authorList>
    </citation>
    <scope>NUCLEOTIDE SEQUENCE [LARGE SCALE GENOMIC DNA]</scope>
    <source>
        <strain evidence="2 3">T6</strain>
    </source>
</reference>
<dbReference type="RefSeq" id="WP_202829267.1">
    <property type="nucleotide sequence ID" value="NZ_JAEUXJ010000049.1"/>
</dbReference>
<dbReference type="EMBL" id="JAEUXJ010000049">
    <property type="protein sequence ID" value="MBL6459535.1"/>
    <property type="molecule type" value="Genomic_DNA"/>
</dbReference>
<dbReference type="SUPFAM" id="SSF56349">
    <property type="entry name" value="DNA breaking-rejoining enzymes"/>
    <property type="match status" value="1"/>
</dbReference>
<organism evidence="2 3">
    <name type="scientific">Belnapia mucosa</name>
    <dbReference type="NCBI Taxonomy" id="2804532"/>
    <lineage>
        <taxon>Bacteria</taxon>
        <taxon>Pseudomonadati</taxon>
        <taxon>Pseudomonadota</taxon>
        <taxon>Alphaproteobacteria</taxon>
        <taxon>Acetobacterales</taxon>
        <taxon>Roseomonadaceae</taxon>
        <taxon>Belnapia</taxon>
    </lineage>
</organism>
<comment type="caution">
    <text evidence="2">The sequence shown here is derived from an EMBL/GenBank/DDBJ whole genome shotgun (WGS) entry which is preliminary data.</text>
</comment>
<accession>A0ABS1VCY8</accession>
<protein>
    <recommendedName>
        <fullName evidence="4">Tyr recombinase domain-containing protein</fullName>
    </recommendedName>
</protein>
<dbReference type="InterPro" id="IPR011010">
    <property type="entry name" value="DNA_brk_join_enz"/>
</dbReference>